<dbReference type="AlphaFoldDB" id="A0A926XUU8"/>
<comment type="caution">
    <text evidence="1">The sequence shown here is derived from an EMBL/GenBank/DDBJ whole genome shotgun (WGS) entry which is preliminary data.</text>
</comment>
<accession>A0A926XUU8</accession>
<dbReference type="EMBL" id="JACWZY010000003">
    <property type="protein sequence ID" value="MBD2700036.1"/>
    <property type="molecule type" value="Genomic_DNA"/>
</dbReference>
<name>A0A926XUU8_9BACT</name>
<reference evidence="1" key="1">
    <citation type="submission" date="2020-09" db="EMBL/GenBank/DDBJ databases">
        <authorList>
            <person name="Kim M.K."/>
        </authorList>
    </citation>
    <scope>NUCLEOTIDE SEQUENCE</scope>
    <source>
        <strain evidence="1">BT702</strain>
    </source>
</reference>
<proteinExistence type="predicted"/>
<evidence type="ECO:0000313" key="1">
    <source>
        <dbReference type="EMBL" id="MBD2700036.1"/>
    </source>
</evidence>
<dbReference type="Proteomes" id="UP000598820">
    <property type="component" value="Unassembled WGS sequence"/>
</dbReference>
<gene>
    <name evidence="1" type="ORF">IC229_05275</name>
</gene>
<dbReference type="RefSeq" id="WP_190885894.1">
    <property type="nucleotide sequence ID" value="NZ_JACWZY010000003.1"/>
</dbReference>
<evidence type="ECO:0000313" key="2">
    <source>
        <dbReference type="Proteomes" id="UP000598820"/>
    </source>
</evidence>
<sequence>MLLSFTALDEKARWREFCCELIGLEEAFDFLNLIANEGHTIVQAFIHEDSTCTELPGEAFDGKPISASIRKLEKQWKQALKSPPLKKPRRPANDSALLRQELTRQRIKLCDTKITIFETSIHHFEILRQQTEDLQLSPFRKDKLIRHYEQSIVNYQHLIARALTDRYALETKLK</sequence>
<organism evidence="1 2">
    <name type="scientific">Spirosoma profusum</name>
    <dbReference type="NCBI Taxonomy" id="2771354"/>
    <lineage>
        <taxon>Bacteria</taxon>
        <taxon>Pseudomonadati</taxon>
        <taxon>Bacteroidota</taxon>
        <taxon>Cytophagia</taxon>
        <taxon>Cytophagales</taxon>
        <taxon>Cytophagaceae</taxon>
        <taxon>Spirosoma</taxon>
    </lineage>
</organism>
<protein>
    <submittedName>
        <fullName evidence="1">Uncharacterized protein</fullName>
    </submittedName>
</protein>
<keyword evidence="2" id="KW-1185">Reference proteome</keyword>